<evidence type="ECO:0000313" key="10">
    <source>
        <dbReference type="EMBL" id="CAL1162938.1"/>
    </source>
</evidence>
<feature type="compositionally biased region" description="Basic and acidic residues" evidence="6">
    <location>
        <begin position="30"/>
        <end position="59"/>
    </location>
</feature>
<dbReference type="PANTHER" id="PTHR12789:SF0">
    <property type="entry name" value="DENSITY-REGULATED PROTEIN"/>
    <property type="match status" value="1"/>
</dbReference>
<feature type="transmembrane region" description="Helical" evidence="7">
    <location>
        <begin position="478"/>
        <end position="495"/>
    </location>
</feature>
<evidence type="ECO:0000259" key="8">
    <source>
        <dbReference type="PROSITE" id="PS50296"/>
    </source>
</evidence>
<feature type="transmembrane region" description="Helical" evidence="7">
    <location>
        <begin position="808"/>
        <end position="829"/>
    </location>
</feature>
<evidence type="ECO:0000256" key="3">
    <source>
        <dbReference type="ARBA" id="ARBA00022692"/>
    </source>
</evidence>
<keyword evidence="11" id="KW-1185">Reference proteome</keyword>
<dbReference type="InterPro" id="IPR014743">
    <property type="entry name" value="Cl-channel_core"/>
</dbReference>
<feature type="transmembrane region" description="Helical" evidence="7">
    <location>
        <begin position="612"/>
        <end position="635"/>
    </location>
</feature>
<dbReference type="EMBL" id="CAMXCT030004557">
    <property type="protein sequence ID" value="CAL4796875.1"/>
    <property type="molecule type" value="Genomic_DNA"/>
</dbReference>
<feature type="compositionally biased region" description="Low complexity" evidence="6">
    <location>
        <begin position="1019"/>
        <end position="1042"/>
    </location>
</feature>
<dbReference type="CDD" id="cd11607">
    <property type="entry name" value="DENR_C"/>
    <property type="match status" value="1"/>
</dbReference>
<dbReference type="PRINTS" id="PR00762">
    <property type="entry name" value="CLCHANNEL"/>
</dbReference>
<feature type="transmembrane region" description="Helical" evidence="7">
    <location>
        <begin position="707"/>
        <end position="734"/>
    </location>
</feature>
<dbReference type="EMBL" id="CAMXCT020004557">
    <property type="protein sequence ID" value="CAL1162938.1"/>
    <property type="molecule type" value="Genomic_DNA"/>
</dbReference>
<keyword evidence="5 7" id="KW-0472">Membrane</keyword>
<name>A0A9P1DG97_9DINO</name>
<sequence length="1080" mass="116641">MPKNKKKASKDEKAKEEEEEEEEGEDAPESEVKEAEKATEGKEEVKEEAKNEDKEEADGAKGYPSESAEAAPKAPKPFHIEFKLHDSYPPMESAVTVVYCPVCSLPPDFCQYGPTWEKCKPWCLENAPHYYPELSGVSLEDAKKKAEEVSEKSKEKLLPGGKVKRAKSPHVTIRKLNRGGRKCVTSVAGLDLFSIKLDDVAKLFKKKFACGCSVVKGENTLPDTVDIQGQSTPFFLSPQLQLPWLRLATPHELRRQLLTTRLELEAVATLCFAPPCAQAGLFFRPPSVGADVQSTALREGDWMTEAAEPVAAAGPKMEDAQDATLTTGTTGTTMETADATLGEMDCSTSPKSCSWEDAGEEDPEEVPVDREGSLVDEYFPGHVEVDQKSGVAGLSHRSDRFRGLSVQGRELDSLPLMLVVFVCILAALLGLVVAGLHSMVKYVGCPLGINGCNSFSGTKYDSSSFVLIKALDELPEDVVYVLMAILSLLVIGVIVDLAPESYAKQALGGGTVQSLLAVAAGIPISFGCALLRVIVTAIYFVGGGTMGGDGPTIQVCTALAGMIGWICGIRSPRTQSLLASLGFCCGFAASFNAPLAGILFAMEELQHVSSRLTTRVICIILIGSIISTGVMRGFLGNKVLFKVNFHPGLSDLVSGASTENLFGENFWLLISIPIGIMSACVGYLFHLCFHYLHRFLKKVAFRFCPRFLVFALLAGLSAAIGSLVFRITGLRGVWGVGVQSLSIVLNAEVQQNDALIFAIGKLSAFAVGVAARFPGDTLEPVLISGGFLGAWVGQWLPMEESRSACEIFGMVSLFASCFRFPLTPVLIVLELTGTDSYYLILLVALSSFTALFISNHLFPPILEQILEQDGIDLEAVAELAETADEEEAVLKAEMERERQNTEDSQSDLKRSHCSAQRIDSRSSRAFPSAFQAALEKLEHKLEESLAEVSAVDRGRRRMSRISLASSLRSFGAGSGLRSPRRTSRRSDESSLRSLRMRENSSLQSDSLERTTATGPRPVPRSSQRSSRLSHSSSRSFGGCASSGTGGVESGENPDSHAESRPVVTFDEGEDAIGVGESWRV</sequence>
<dbReference type="Pfam" id="PF01253">
    <property type="entry name" value="SUI1"/>
    <property type="match status" value="1"/>
</dbReference>
<dbReference type="GO" id="GO:0001731">
    <property type="term" value="P:formation of translation preinitiation complex"/>
    <property type="evidence" value="ECO:0007669"/>
    <property type="project" value="TreeGrafter"/>
</dbReference>
<dbReference type="SUPFAM" id="SSF81340">
    <property type="entry name" value="Clc chloride channel"/>
    <property type="match status" value="1"/>
</dbReference>
<dbReference type="GO" id="GO:0002188">
    <property type="term" value="P:translation reinitiation"/>
    <property type="evidence" value="ECO:0007669"/>
    <property type="project" value="TreeGrafter"/>
</dbReference>
<feature type="transmembrane region" description="Helical" evidence="7">
    <location>
        <begin position="778"/>
        <end position="796"/>
    </location>
</feature>
<evidence type="ECO:0000313" key="9">
    <source>
        <dbReference type="EMBL" id="CAI4009563.1"/>
    </source>
</evidence>
<feature type="transmembrane region" description="Helical" evidence="7">
    <location>
        <begin position="836"/>
        <end position="858"/>
    </location>
</feature>
<dbReference type="Proteomes" id="UP001152797">
    <property type="component" value="Unassembled WGS sequence"/>
</dbReference>
<dbReference type="OrthoDB" id="277199at2759"/>
<keyword evidence="4 7" id="KW-1133">Transmembrane helix</keyword>
<dbReference type="InterPro" id="IPR001950">
    <property type="entry name" value="SUI1"/>
</dbReference>
<dbReference type="Gene3D" id="1.10.3080.10">
    <property type="entry name" value="Clc chloride channel"/>
    <property type="match status" value="1"/>
</dbReference>
<evidence type="ECO:0000256" key="4">
    <source>
        <dbReference type="ARBA" id="ARBA00022989"/>
    </source>
</evidence>
<feature type="domain" description="SUI1" evidence="8">
    <location>
        <begin position="171"/>
        <end position="229"/>
    </location>
</feature>
<accession>A0A9P1DG97</accession>
<dbReference type="Pfam" id="PF00654">
    <property type="entry name" value="Voltage_CLC"/>
    <property type="match status" value="1"/>
</dbReference>
<dbReference type="GO" id="GO:0015108">
    <property type="term" value="F:chloride transmembrane transporter activity"/>
    <property type="evidence" value="ECO:0007669"/>
    <property type="project" value="InterPro"/>
</dbReference>
<reference evidence="9" key="1">
    <citation type="submission" date="2022-10" db="EMBL/GenBank/DDBJ databases">
        <authorList>
            <person name="Chen Y."/>
            <person name="Dougan E. K."/>
            <person name="Chan C."/>
            <person name="Rhodes N."/>
            <person name="Thang M."/>
        </authorList>
    </citation>
    <scope>NUCLEOTIDE SEQUENCE</scope>
</reference>
<dbReference type="GO" id="GO:0016020">
    <property type="term" value="C:membrane"/>
    <property type="evidence" value="ECO:0007669"/>
    <property type="project" value="UniProtKB-SubCell"/>
</dbReference>
<feature type="region of interest" description="Disordered" evidence="6">
    <location>
        <begin position="969"/>
        <end position="1080"/>
    </location>
</feature>
<dbReference type="InterPro" id="IPR046447">
    <property type="entry name" value="DENR_C"/>
</dbReference>
<evidence type="ECO:0000256" key="2">
    <source>
        <dbReference type="ARBA" id="ARBA00007514"/>
    </source>
</evidence>
<dbReference type="GO" id="GO:0003729">
    <property type="term" value="F:mRNA binding"/>
    <property type="evidence" value="ECO:0007669"/>
    <property type="project" value="TreeGrafter"/>
</dbReference>
<dbReference type="PROSITE" id="PS50296">
    <property type="entry name" value="SUI1"/>
    <property type="match status" value="1"/>
</dbReference>
<feature type="compositionally biased region" description="Basic and acidic residues" evidence="6">
    <location>
        <begin position="894"/>
        <end position="910"/>
    </location>
</feature>
<dbReference type="InterPro" id="IPR050318">
    <property type="entry name" value="DENR/SUI1_TIF"/>
</dbReference>
<evidence type="ECO:0000256" key="5">
    <source>
        <dbReference type="ARBA" id="ARBA00023136"/>
    </source>
</evidence>
<feature type="region of interest" description="Disordered" evidence="6">
    <location>
        <begin position="1"/>
        <end position="74"/>
    </location>
</feature>
<gene>
    <name evidence="9" type="ORF">C1SCF055_LOCUS34915</name>
</gene>
<reference evidence="10" key="2">
    <citation type="submission" date="2024-04" db="EMBL/GenBank/DDBJ databases">
        <authorList>
            <person name="Chen Y."/>
            <person name="Shah S."/>
            <person name="Dougan E. K."/>
            <person name="Thang M."/>
            <person name="Chan C."/>
        </authorList>
    </citation>
    <scope>NUCLEOTIDE SEQUENCE [LARGE SCALE GENOMIC DNA]</scope>
</reference>
<proteinExistence type="inferred from homology"/>
<dbReference type="EMBL" id="CAMXCT010004557">
    <property type="protein sequence ID" value="CAI4009563.1"/>
    <property type="molecule type" value="Genomic_DNA"/>
</dbReference>
<feature type="transmembrane region" description="Helical" evidence="7">
    <location>
        <begin position="515"/>
        <end position="541"/>
    </location>
</feature>
<dbReference type="AlphaFoldDB" id="A0A9P1DG97"/>
<protein>
    <recommendedName>
        <fullName evidence="8">SUI1 domain-containing protein</fullName>
    </recommendedName>
</protein>
<dbReference type="InterPro" id="IPR048517">
    <property type="entry name" value="DENR_N"/>
</dbReference>
<dbReference type="InterPro" id="IPR001807">
    <property type="entry name" value="ClC"/>
</dbReference>
<evidence type="ECO:0000256" key="6">
    <source>
        <dbReference type="SAM" id="MobiDB-lite"/>
    </source>
</evidence>
<evidence type="ECO:0000256" key="1">
    <source>
        <dbReference type="ARBA" id="ARBA00004141"/>
    </source>
</evidence>
<dbReference type="Gene3D" id="3.30.780.10">
    <property type="entry name" value="SUI1-like domain"/>
    <property type="match status" value="1"/>
</dbReference>
<feature type="transmembrane region" description="Helical" evidence="7">
    <location>
        <begin position="414"/>
        <end position="436"/>
    </location>
</feature>
<feature type="transmembrane region" description="Helical" evidence="7">
    <location>
        <begin position="754"/>
        <end position="771"/>
    </location>
</feature>
<feature type="compositionally biased region" description="Low complexity" evidence="6">
    <location>
        <begin position="60"/>
        <end position="73"/>
    </location>
</feature>
<dbReference type="PANTHER" id="PTHR12789">
    <property type="entry name" value="DENSITY-REGULATED PROTEIN HOMOLOG"/>
    <property type="match status" value="1"/>
</dbReference>
<feature type="compositionally biased region" description="Basic and acidic residues" evidence="6">
    <location>
        <begin position="984"/>
        <end position="998"/>
    </location>
</feature>
<feature type="compositionally biased region" description="Acidic residues" evidence="6">
    <location>
        <begin position="357"/>
        <end position="366"/>
    </location>
</feature>
<dbReference type="GO" id="GO:0003743">
    <property type="term" value="F:translation initiation factor activity"/>
    <property type="evidence" value="ECO:0007669"/>
    <property type="project" value="InterPro"/>
</dbReference>
<feature type="transmembrane region" description="Helical" evidence="7">
    <location>
        <begin position="553"/>
        <end position="571"/>
    </location>
</feature>
<organism evidence="9">
    <name type="scientific">Cladocopium goreaui</name>
    <dbReference type="NCBI Taxonomy" id="2562237"/>
    <lineage>
        <taxon>Eukaryota</taxon>
        <taxon>Sar</taxon>
        <taxon>Alveolata</taxon>
        <taxon>Dinophyceae</taxon>
        <taxon>Suessiales</taxon>
        <taxon>Symbiodiniaceae</taxon>
        <taxon>Cladocopium</taxon>
    </lineage>
</organism>
<feature type="compositionally biased region" description="Polar residues" evidence="6">
    <location>
        <begin position="1003"/>
        <end position="1013"/>
    </location>
</feature>
<keyword evidence="3 7" id="KW-0812">Transmembrane</keyword>
<comment type="caution">
    <text evidence="9">The sequence shown here is derived from an EMBL/GenBank/DDBJ whole genome shotgun (WGS) entry which is preliminary data.</text>
</comment>
<comment type="similarity">
    <text evidence="2">Belongs to the DENR family.</text>
</comment>
<feature type="transmembrane region" description="Helical" evidence="7">
    <location>
        <begin position="666"/>
        <end position="686"/>
    </location>
</feature>
<evidence type="ECO:0000256" key="7">
    <source>
        <dbReference type="SAM" id="Phobius"/>
    </source>
</evidence>
<feature type="compositionally biased region" description="Acidic residues" evidence="6">
    <location>
        <begin position="17"/>
        <end position="29"/>
    </location>
</feature>
<dbReference type="SUPFAM" id="SSF55159">
    <property type="entry name" value="eIF1-like"/>
    <property type="match status" value="1"/>
</dbReference>
<feature type="region of interest" description="Disordered" evidence="6">
    <location>
        <begin position="350"/>
        <end position="369"/>
    </location>
</feature>
<dbReference type="CDD" id="cd00400">
    <property type="entry name" value="Voltage_gated_ClC"/>
    <property type="match status" value="1"/>
</dbReference>
<feature type="transmembrane region" description="Helical" evidence="7">
    <location>
        <begin position="577"/>
        <end position="600"/>
    </location>
</feature>
<dbReference type="InterPro" id="IPR036877">
    <property type="entry name" value="SUI1_dom_sf"/>
</dbReference>
<comment type="subcellular location">
    <subcellularLocation>
        <location evidence="1">Membrane</location>
        <topology evidence="1">Multi-pass membrane protein</topology>
    </subcellularLocation>
</comment>
<feature type="region of interest" description="Disordered" evidence="6">
    <location>
        <begin position="894"/>
        <end position="920"/>
    </location>
</feature>
<dbReference type="Pfam" id="PF21023">
    <property type="entry name" value="DENR_N"/>
    <property type="match status" value="1"/>
</dbReference>
<evidence type="ECO:0000313" key="11">
    <source>
        <dbReference type="Proteomes" id="UP001152797"/>
    </source>
</evidence>